<evidence type="ECO:0000259" key="7">
    <source>
        <dbReference type="Pfam" id="PF02016"/>
    </source>
</evidence>
<evidence type="ECO:0000256" key="2">
    <source>
        <dbReference type="ARBA" id="ARBA00022645"/>
    </source>
</evidence>
<dbReference type="Gene3D" id="3.40.50.10740">
    <property type="entry name" value="Class I glutamine amidotransferase-like"/>
    <property type="match status" value="1"/>
</dbReference>
<comment type="caution">
    <text evidence="9">The sequence shown here is derived from an EMBL/GenBank/DDBJ whole genome shotgun (WGS) entry which is preliminary data.</text>
</comment>
<dbReference type="GO" id="GO:0006508">
    <property type="term" value="P:proteolysis"/>
    <property type="evidence" value="ECO:0007669"/>
    <property type="project" value="UniProtKB-KW"/>
</dbReference>
<dbReference type="PANTHER" id="PTHR30237:SF2">
    <property type="entry name" value="MUREIN TETRAPEPTIDE CARBOXYPEPTIDASE"/>
    <property type="match status" value="1"/>
</dbReference>
<keyword evidence="2 9" id="KW-0121">Carboxypeptidase</keyword>
<dbReference type="GO" id="GO:0008236">
    <property type="term" value="F:serine-type peptidase activity"/>
    <property type="evidence" value="ECO:0007669"/>
    <property type="project" value="UniProtKB-KW"/>
</dbReference>
<dbReference type="Proteomes" id="UP000218439">
    <property type="component" value="Unassembled WGS sequence"/>
</dbReference>
<dbReference type="GO" id="GO:0004180">
    <property type="term" value="F:carboxypeptidase activity"/>
    <property type="evidence" value="ECO:0007669"/>
    <property type="project" value="UniProtKB-KW"/>
</dbReference>
<dbReference type="EMBL" id="NSJE01000025">
    <property type="protein sequence ID" value="PAT41788.1"/>
    <property type="molecule type" value="Genomic_DNA"/>
</dbReference>
<gene>
    <name evidence="9" type="ORF">CK621_12710</name>
</gene>
<keyword evidence="4" id="KW-0378">Hydrolase</keyword>
<keyword evidence="5" id="KW-0720">Serine protease</keyword>
<evidence type="ECO:0000256" key="4">
    <source>
        <dbReference type="ARBA" id="ARBA00022801"/>
    </source>
</evidence>
<feature type="active site" description="Charge relay system" evidence="6">
    <location>
        <position position="233"/>
    </location>
</feature>
<evidence type="ECO:0000256" key="6">
    <source>
        <dbReference type="PIRSR" id="PIRSR028757-1"/>
    </source>
</evidence>
<feature type="domain" description="LD-carboxypeptidase C-terminal" evidence="8">
    <location>
        <begin position="203"/>
        <end position="318"/>
    </location>
</feature>
<dbReference type="CDD" id="cd07025">
    <property type="entry name" value="Peptidase_S66"/>
    <property type="match status" value="1"/>
</dbReference>
<reference evidence="9 10" key="1">
    <citation type="submission" date="2017-08" db="EMBL/GenBank/DDBJ databases">
        <title>WGS of Clinical strains of the CDC Group NO-1 linked to zoonotic infections in humans.</title>
        <authorList>
            <person name="Bernier A.-M."/>
            <person name="Bernard K."/>
        </authorList>
    </citation>
    <scope>NUCLEOTIDE SEQUENCE [LARGE SCALE GENOMIC DNA]</scope>
    <source>
        <strain evidence="9 10">NML120219</strain>
    </source>
</reference>
<dbReference type="Pfam" id="PF02016">
    <property type="entry name" value="Peptidase_S66"/>
    <property type="match status" value="1"/>
</dbReference>
<organism evidence="9 10">
    <name type="scientific">Vandammella animalimorsus</name>
    <dbReference type="NCBI Taxonomy" id="2029117"/>
    <lineage>
        <taxon>Bacteria</taxon>
        <taxon>Pseudomonadati</taxon>
        <taxon>Pseudomonadota</taxon>
        <taxon>Betaproteobacteria</taxon>
        <taxon>Burkholderiales</taxon>
        <taxon>Comamonadaceae</taxon>
        <taxon>Vandammella</taxon>
    </lineage>
</organism>
<evidence type="ECO:0000256" key="3">
    <source>
        <dbReference type="ARBA" id="ARBA00022670"/>
    </source>
</evidence>
<dbReference type="InterPro" id="IPR027478">
    <property type="entry name" value="LdcA_N"/>
</dbReference>
<dbReference type="PIRSF" id="PIRSF028757">
    <property type="entry name" value="LD-carboxypeptidase"/>
    <property type="match status" value="1"/>
</dbReference>
<proteinExistence type="inferred from homology"/>
<dbReference type="PANTHER" id="PTHR30237">
    <property type="entry name" value="MURAMOYLTETRAPEPTIDE CARBOXYPEPTIDASE"/>
    <property type="match status" value="1"/>
</dbReference>
<evidence type="ECO:0000256" key="5">
    <source>
        <dbReference type="ARBA" id="ARBA00022825"/>
    </source>
</evidence>
<accession>A0A2A2AVM7</accession>
<evidence type="ECO:0000313" key="9">
    <source>
        <dbReference type="EMBL" id="PAT41788.1"/>
    </source>
</evidence>
<protein>
    <submittedName>
        <fullName evidence="9">LD-carboxypeptidase</fullName>
    </submittedName>
</protein>
<evidence type="ECO:0000256" key="1">
    <source>
        <dbReference type="ARBA" id="ARBA00010233"/>
    </source>
</evidence>
<dbReference type="InterPro" id="IPR040921">
    <property type="entry name" value="Peptidase_S66C"/>
</dbReference>
<dbReference type="InterPro" id="IPR027461">
    <property type="entry name" value="Carboxypeptidase_A_C_sf"/>
</dbReference>
<dbReference type="Pfam" id="PF17676">
    <property type="entry name" value="Peptidase_S66C"/>
    <property type="match status" value="1"/>
</dbReference>
<comment type="similarity">
    <text evidence="1">Belongs to the peptidase S66 family.</text>
</comment>
<feature type="domain" description="LD-carboxypeptidase N-terminal" evidence="7">
    <location>
        <begin position="32"/>
        <end position="151"/>
    </location>
</feature>
<keyword evidence="3" id="KW-0645">Protease</keyword>
<feature type="active site" description="Nucleophile" evidence="6">
    <location>
        <position position="131"/>
    </location>
</feature>
<dbReference type="SUPFAM" id="SSF141986">
    <property type="entry name" value="LD-carboxypeptidase A C-terminal domain-like"/>
    <property type="match status" value="1"/>
</dbReference>
<dbReference type="InterPro" id="IPR003507">
    <property type="entry name" value="S66_fam"/>
</dbReference>
<evidence type="ECO:0000259" key="8">
    <source>
        <dbReference type="Pfam" id="PF17676"/>
    </source>
</evidence>
<dbReference type="SUPFAM" id="SSF52317">
    <property type="entry name" value="Class I glutamine amidotransferase-like"/>
    <property type="match status" value="1"/>
</dbReference>
<sequence length="332" mass="35382">MLPANHPCTPACACHAQQDDGHGQTPDRARQVYVYSPSGAVRDRAALRRGVRRLEKAGFAVTLDEGALLRDSRFAGTHAQRLDALHRAARSGADVALISRGGYGLNHLLPHIDYALLARAIAQGTQFMGFSDFTALQLALMAHTGAISWAGASLCVDFGTAEPPDEITQACFEDVAYGIAEGTGWRIGKDCAAAYQGLHIDQATLWGGNLAVLASLIGTPHLPAIEGGILFLEDVGEAPYRVERMLVQLEQAGILARQQALLLGHFTEAPPAPRERGYHLGSIVAALRERTGLPVLTGLPFGHVSTKVCLPVGAKVQLQVGAREAMLVWGHL</sequence>
<dbReference type="RefSeq" id="WP_095552698.1">
    <property type="nucleotide sequence ID" value="NZ_NSJE01000025.1"/>
</dbReference>
<evidence type="ECO:0000313" key="10">
    <source>
        <dbReference type="Proteomes" id="UP000218439"/>
    </source>
</evidence>
<dbReference type="InterPro" id="IPR029062">
    <property type="entry name" value="Class_I_gatase-like"/>
</dbReference>
<name>A0A2A2AVM7_9BURK</name>
<feature type="active site" description="Charge relay system" evidence="6">
    <location>
        <position position="303"/>
    </location>
</feature>
<dbReference type="AlphaFoldDB" id="A0A2A2AVM7"/>
<dbReference type="Gene3D" id="3.50.30.60">
    <property type="entry name" value="LD-carboxypeptidase A C-terminal domain-like"/>
    <property type="match status" value="1"/>
</dbReference>
<dbReference type="InterPro" id="IPR040449">
    <property type="entry name" value="Peptidase_S66_N"/>
</dbReference>